<evidence type="ECO:0000256" key="6">
    <source>
        <dbReference type="ARBA" id="ARBA00022741"/>
    </source>
</evidence>
<gene>
    <name evidence="17" type="primary">8233558</name>
    <name evidence="16" type="ORF">Phum_PHUM368600</name>
</gene>
<dbReference type="FunFam" id="3.90.228.20:FF:000005">
    <property type="entry name" value="Phosphoenolpyruvate carboxykinase [GTP], mitochondrial"/>
    <property type="match status" value="1"/>
</dbReference>
<dbReference type="InterPro" id="IPR035078">
    <property type="entry name" value="PEP_carboxykinase_GTP_N"/>
</dbReference>
<dbReference type="FunFam" id="3.40.449.10:FF:000003">
    <property type="entry name" value="Phosphoenolpyruvate carboxykinase, cytosolic [GTP]"/>
    <property type="match status" value="1"/>
</dbReference>
<keyword evidence="16" id="KW-0418">Kinase</keyword>
<dbReference type="GO" id="GO:0004613">
    <property type="term" value="F:phosphoenolpyruvate carboxykinase (GTP) activity"/>
    <property type="evidence" value="ECO:0007669"/>
    <property type="project" value="UniProtKB-EC"/>
</dbReference>
<evidence type="ECO:0000256" key="5">
    <source>
        <dbReference type="ARBA" id="ARBA00022723"/>
    </source>
</evidence>
<evidence type="ECO:0000256" key="2">
    <source>
        <dbReference type="ARBA" id="ARBA00005796"/>
    </source>
</evidence>
<dbReference type="EMBL" id="AAZO01004287">
    <property type="status" value="NOT_ANNOTATED_CDS"/>
    <property type="molecule type" value="Genomic_DNA"/>
</dbReference>
<feature type="domain" description="Phosphoenolpyruvate carboxykinase GTP-utilising N-terminal" evidence="15">
    <location>
        <begin position="46"/>
        <end position="275"/>
    </location>
</feature>
<dbReference type="SUPFAM" id="SSF68923">
    <property type="entry name" value="PEP carboxykinase N-terminal domain"/>
    <property type="match status" value="1"/>
</dbReference>
<dbReference type="GeneID" id="8233558"/>
<dbReference type="GO" id="GO:0019543">
    <property type="term" value="P:propionate catabolic process"/>
    <property type="evidence" value="ECO:0007669"/>
    <property type="project" value="TreeGrafter"/>
</dbReference>
<dbReference type="InterPro" id="IPR018091">
    <property type="entry name" value="PEP_carboxykin_GTP_CS"/>
</dbReference>
<dbReference type="InParanoid" id="E0VPY4"/>
<dbReference type="GO" id="GO:0046327">
    <property type="term" value="P:glycerol biosynthetic process from pyruvate"/>
    <property type="evidence" value="ECO:0007669"/>
    <property type="project" value="TreeGrafter"/>
</dbReference>
<dbReference type="Pfam" id="PF17297">
    <property type="entry name" value="PEPCK_N"/>
    <property type="match status" value="1"/>
</dbReference>
<dbReference type="PROSITE" id="PS00505">
    <property type="entry name" value="PEPCK_GTP"/>
    <property type="match status" value="1"/>
</dbReference>
<dbReference type="GO" id="GO:0006107">
    <property type="term" value="P:oxaloacetate metabolic process"/>
    <property type="evidence" value="ECO:0007669"/>
    <property type="project" value="TreeGrafter"/>
</dbReference>
<evidence type="ECO:0000259" key="14">
    <source>
        <dbReference type="Pfam" id="PF00821"/>
    </source>
</evidence>
<protein>
    <recommendedName>
        <fullName evidence="13">Phosphoenolpyruvate carboxykinase [GTP]</fullName>
        <ecNumber evidence="4">4.1.1.32</ecNumber>
    </recommendedName>
</protein>
<dbReference type="CTD" id="8233558"/>
<dbReference type="PANTHER" id="PTHR11561:SF0">
    <property type="entry name" value="PHOSPHOENOLPYRUVATE CARBOXYKINASE [GTP]-RELATED"/>
    <property type="match status" value="1"/>
</dbReference>
<evidence type="ECO:0000313" key="17">
    <source>
        <dbReference type="EnsemblMetazoa" id="PHUM368600-PA"/>
    </source>
</evidence>
<dbReference type="GO" id="GO:0005829">
    <property type="term" value="C:cytosol"/>
    <property type="evidence" value="ECO:0007669"/>
    <property type="project" value="TreeGrafter"/>
</dbReference>
<accession>E0VPY4</accession>
<dbReference type="AlphaFoldDB" id="E0VPY4"/>
<dbReference type="Gene3D" id="3.40.449.10">
    <property type="entry name" value="Phosphoenolpyruvate Carboxykinase, domain 1"/>
    <property type="match status" value="1"/>
</dbReference>
<proteinExistence type="inferred from homology"/>
<evidence type="ECO:0000259" key="15">
    <source>
        <dbReference type="Pfam" id="PF17297"/>
    </source>
</evidence>
<keyword evidence="18" id="KW-1185">Reference proteome</keyword>
<dbReference type="GO" id="GO:0042594">
    <property type="term" value="P:response to starvation"/>
    <property type="evidence" value="ECO:0007669"/>
    <property type="project" value="TreeGrafter"/>
</dbReference>
<dbReference type="PIRSF" id="PIRSF001348">
    <property type="entry name" value="PEP_carboxykinase_GTP"/>
    <property type="match status" value="1"/>
</dbReference>
<evidence type="ECO:0000256" key="3">
    <source>
        <dbReference type="ARBA" id="ARBA00011245"/>
    </source>
</evidence>
<dbReference type="Pfam" id="PF00821">
    <property type="entry name" value="PEPCK_GTP"/>
    <property type="match status" value="1"/>
</dbReference>
<dbReference type="STRING" id="121224.E0VPY4"/>
<dbReference type="InterPro" id="IPR035077">
    <property type="entry name" value="PEP_carboxykinase_GTP_C"/>
</dbReference>
<keyword evidence="16" id="KW-0808">Transferase</keyword>
<keyword evidence="6" id="KW-0547">Nucleotide-binding</keyword>
<reference evidence="16" key="1">
    <citation type="submission" date="2007-04" db="EMBL/GenBank/DDBJ databases">
        <title>Annotation of Pediculus humanus corporis strain USDA.</title>
        <authorList>
            <person name="Kirkness E."/>
            <person name="Hannick L."/>
            <person name="Hass B."/>
            <person name="Bruggner R."/>
            <person name="Lawson D."/>
            <person name="Bidwell S."/>
            <person name="Joardar V."/>
            <person name="Caler E."/>
            <person name="Walenz B."/>
            <person name="Inman J."/>
            <person name="Schobel S."/>
            <person name="Galinsky K."/>
            <person name="Amedeo P."/>
            <person name="Strausberg R."/>
        </authorList>
    </citation>
    <scope>NUCLEOTIDE SEQUENCE</scope>
    <source>
        <strain evidence="16">USDA</strain>
    </source>
</reference>
<dbReference type="OrthoDB" id="5841594at2759"/>
<dbReference type="GO" id="GO:0016301">
    <property type="term" value="F:kinase activity"/>
    <property type="evidence" value="ECO:0007669"/>
    <property type="project" value="UniProtKB-KW"/>
</dbReference>
<organism>
    <name type="scientific">Pediculus humanus subsp. corporis</name>
    <name type="common">Body louse</name>
    <dbReference type="NCBI Taxonomy" id="121224"/>
    <lineage>
        <taxon>Eukaryota</taxon>
        <taxon>Metazoa</taxon>
        <taxon>Ecdysozoa</taxon>
        <taxon>Arthropoda</taxon>
        <taxon>Hexapoda</taxon>
        <taxon>Insecta</taxon>
        <taxon>Pterygota</taxon>
        <taxon>Neoptera</taxon>
        <taxon>Paraneoptera</taxon>
        <taxon>Psocodea</taxon>
        <taxon>Troctomorpha</taxon>
        <taxon>Phthiraptera</taxon>
        <taxon>Anoplura</taxon>
        <taxon>Pediculidae</taxon>
        <taxon>Pediculus</taxon>
    </lineage>
</organism>
<dbReference type="GO" id="GO:0005525">
    <property type="term" value="F:GTP binding"/>
    <property type="evidence" value="ECO:0007669"/>
    <property type="project" value="UniProtKB-KW"/>
</dbReference>
<dbReference type="PANTHER" id="PTHR11561">
    <property type="entry name" value="PHOSPHOENOLPYRUVATE CARBOXYKINASE"/>
    <property type="match status" value="1"/>
</dbReference>
<keyword evidence="5" id="KW-0479">Metal-binding</keyword>
<dbReference type="eggNOG" id="KOG3749">
    <property type="taxonomic scope" value="Eukaryota"/>
</dbReference>
<evidence type="ECO:0000256" key="1">
    <source>
        <dbReference type="ARBA" id="ARBA00001936"/>
    </source>
</evidence>
<dbReference type="CDD" id="cd00819">
    <property type="entry name" value="PEPCK_GTP"/>
    <property type="match status" value="1"/>
</dbReference>
<dbReference type="EC" id="4.1.1.32" evidence="4"/>
<dbReference type="HOGENOM" id="CLU_028872_1_1_1"/>
<dbReference type="InterPro" id="IPR008209">
    <property type="entry name" value="PEP_carboxykinase_GTP"/>
</dbReference>
<dbReference type="GO" id="GO:0071333">
    <property type="term" value="P:cellular response to glucose stimulus"/>
    <property type="evidence" value="ECO:0007669"/>
    <property type="project" value="TreeGrafter"/>
</dbReference>
<dbReference type="InterPro" id="IPR013035">
    <property type="entry name" value="PEP_carboxykinase_C"/>
</dbReference>
<evidence type="ECO:0000313" key="18">
    <source>
        <dbReference type="Proteomes" id="UP000009046"/>
    </source>
</evidence>
<dbReference type="GO" id="GO:0033993">
    <property type="term" value="P:response to lipid"/>
    <property type="evidence" value="ECO:0007669"/>
    <property type="project" value="TreeGrafter"/>
</dbReference>
<evidence type="ECO:0000256" key="13">
    <source>
        <dbReference type="ARBA" id="ARBA00072283"/>
    </source>
</evidence>
<dbReference type="Gene3D" id="3.90.228.20">
    <property type="match status" value="1"/>
</dbReference>
<evidence type="ECO:0000256" key="7">
    <source>
        <dbReference type="ARBA" id="ARBA00022793"/>
    </source>
</evidence>
<comment type="function">
    <text evidence="12">Catalyzes the conversion of oxaloacetate (OAA) to phosphoenolpyruvate (PEP), the rate-limiting step in the metabolic pathway that produces glucose from lactate and other precursors derived from the citric acid cycle.</text>
</comment>
<evidence type="ECO:0000256" key="9">
    <source>
        <dbReference type="ARBA" id="ARBA00023211"/>
    </source>
</evidence>
<dbReference type="KEGG" id="phu:Phum_PHUM368600"/>
<dbReference type="Proteomes" id="UP000009046">
    <property type="component" value="Unassembled WGS sequence"/>
</dbReference>
<dbReference type="EnsemblMetazoa" id="PHUM368600-RA">
    <property type="protein sequence ID" value="PHUM368600-PA"/>
    <property type="gene ID" value="PHUM368600"/>
</dbReference>
<evidence type="ECO:0000256" key="4">
    <source>
        <dbReference type="ARBA" id="ARBA00012306"/>
    </source>
</evidence>
<keyword evidence="16" id="KW-0670">Pyruvate</keyword>
<feature type="domain" description="Phosphoenolpyruvate carboxykinase C-terminal P-loop" evidence="14">
    <location>
        <begin position="279"/>
        <end position="637"/>
    </location>
</feature>
<dbReference type="RefSeq" id="XP_002428178.1">
    <property type="nucleotide sequence ID" value="XM_002428133.1"/>
</dbReference>
<dbReference type="NCBIfam" id="NF003253">
    <property type="entry name" value="PRK04210.1"/>
    <property type="match status" value="1"/>
</dbReference>
<dbReference type="OMA" id="GPTNNWV"/>
<evidence type="ECO:0000313" key="16">
    <source>
        <dbReference type="EMBL" id="EEB15440.1"/>
    </source>
</evidence>
<keyword evidence="8" id="KW-0342">GTP-binding</keyword>
<dbReference type="SUPFAM" id="SSF53795">
    <property type="entry name" value="PEP carboxykinase-like"/>
    <property type="match status" value="1"/>
</dbReference>
<keyword evidence="7" id="KW-0210">Decarboxylase</keyword>
<evidence type="ECO:0000256" key="11">
    <source>
        <dbReference type="ARBA" id="ARBA00051400"/>
    </source>
</evidence>
<comment type="subunit">
    <text evidence="3">Monomer.</text>
</comment>
<keyword evidence="9" id="KW-0464">Manganese</keyword>
<evidence type="ECO:0000256" key="12">
    <source>
        <dbReference type="ARBA" id="ARBA00058806"/>
    </source>
</evidence>
<keyword evidence="10 16" id="KW-0456">Lyase</keyword>
<dbReference type="FunCoup" id="E0VPY4">
    <property type="interactions" value="221"/>
</dbReference>
<dbReference type="Gene3D" id="2.170.8.10">
    <property type="entry name" value="Phosphoenolpyruvate Carboxykinase, domain 2"/>
    <property type="match status" value="1"/>
</dbReference>
<dbReference type="VEuPathDB" id="VectorBase:PHUM368600"/>
<evidence type="ECO:0000256" key="10">
    <source>
        <dbReference type="ARBA" id="ARBA00023239"/>
    </source>
</evidence>
<dbReference type="EMBL" id="DS235379">
    <property type="protein sequence ID" value="EEB15440.1"/>
    <property type="molecule type" value="Genomic_DNA"/>
</dbReference>
<comment type="cofactor">
    <cofactor evidence="1">
        <name>Mn(2+)</name>
        <dbReference type="ChEBI" id="CHEBI:29035"/>
    </cofactor>
</comment>
<reference evidence="16" key="2">
    <citation type="submission" date="2007-04" db="EMBL/GenBank/DDBJ databases">
        <title>The genome of the human body louse.</title>
        <authorList>
            <consortium name="The Human Body Louse Genome Consortium"/>
            <person name="Kirkness E."/>
            <person name="Walenz B."/>
            <person name="Hass B."/>
            <person name="Bruggner R."/>
            <person name="Strausberg R."/>
        </authorList>
    </citation>
    <scope>NUCLEOTIDE SEQUENCE</scope>
    <source>
        <strain evidence="16">USDA</strain>
    </source>
</reference>
<evidence type="ECO:0000256" key="8">
    <source>
        <dbReference type="ARBA" id="ARBA00023134"/>
    </source>
</evidence>
<dbReference type="HAMAP" id="MF_00452">
    <property type="entry name" value="PEPCK_GTP"/>
    <property type="match status" value="1"/>
</dbReference>
<dbReference type="InterPro" id="IPR008210">
    <property type="entry name" value="PEP_carboxykinase_N"/>
</dbReference>
<comment type="similarity">
    <text evidence="2">Belongs to the phosphoenolpyruvate carboxykinase [GTP] family.</text>
</comment>
<dbReference type="GO" id="GO:0030145">
    <property type="term" value="F:manganese ion binding"/>
    <property type="evidence" value="ECO:0007669"/>
    <property type="project" value="TreeGrafter"/>
</dbReference>
<name>E0VPY4_PEDHC</name>
<reference evidence="17" key="3">
    <citation type="submission" date="2021-02" db="UniProtKB">
        <authorList>
            <consortium name="EnsemblMetazoa"/>
        </authorList>
    </citation>
    <scope>IDENTIFICATION</scope>
    <source>
        <strain evidence="17">USDA</strain>
    </source>
</reference>
<comment type="catalytic activity">
    <reaction evidence="11">
        <text>oxaloacetate + GTP = phosphoenolpyruvate + GDP + CO2</text>
        <dbReference type="Rhea" id="RHEA:10388"/>
        <dbReference type="ChEBI" id="CHEBI:16452"/>
        <dbReference type="ChEBI" id="CHEBI:16526"/>
        <dbReference type="ChEBI" id="CHEBI:37565"/>
        <dbReference type="ChEBI" id="CHEBI:58189"/>
        <dbReference type="ChEBI" id="CHEBI:58702"/>
        <dbReference type="EC" id="4.1.1.32"/>
    </reaction>
</comment>
<dbReference type="GO" id="GO:0006094">
    <property type="term" value="P:gluconeogenesis"/>
    <property type="evidence" value="ECO:0007669"/>
    <property type="project" value="InterPro"/>
</dbReference>
<sequence length="645" mass="72394">MLNGTSKYSSLTTLANNCKTGTRKGTVDNAKTISSSLSMLGTKVRDFVEEKIILCQPDNVHICTGSHLENENLLNLMKEKGVIEPLPKYKNCYLARTNPKDVARVESKTFICTKDKYETVPHTKDGVQCTLGNWISYQDYNKAVQERFPNCMKGRTMYVIPFSMGPVGSPLSKIGIEITDSPYVVASMRIMTRMGTPVLNFLNETNQDFVKCLHSVGNPISGVHERESWPCDPDRTIILHKPDENEIISYGSGYGGNSLLGKKCFALRIGSTIARREGWLAEHMLILGITNPQGVKKYIAAAFPSACGKTNLAMMTPTIPGYKVECVGDDICWMRFDNKGKLRAINPEAGFFGVAPGTSLKTNPNAMHTIFENTIFTNVAKSEDGGVYWEGMDDIPKNATDWLGKPWTDDCGRNAAHPNSRFCSPCGQCPIIDNEWENPNGVEISAILFGGRRPEEKGVPLIYESFDWEHGVFIGASMKSESTAAAEHKGKVVMHDPFAMRPFFGYNFGHYLSHWLSMSKRSDKPLPKIFHVNWFRKENGKFLWPGFGENSRVLEWILRRIDGDESIAKTTPIGIIPEKDSLNLNGLKEKIDQEKLFSLSKTFWLNECEELGKYFDEQIGSDLPDEISKQLKNLRERVEKMPDDK</sequence>